<evidence type="ECO:0000313" key="2">
    <source>
        <dbReference type="Proteomes" id="UP000828390"/>
    </source>
</evidence>
<sequence>MGISESRDDDCRWFTCCDCKCSWDILIALLPRFSGIKVNRASNKFKTILAFSRTNKTNLNPTKHLSVFRPFISTMQCQKI</sequence>
<reference evidence="1" key="2">
    <citation type="submission" date="2020-11" db="EMBL/GenBank/DDBJ databases">
        <authorList>
            <person name="McCartney M.A."/>
            <person name="Auch B."/>
            <person name="Kono T."/>
            <person name="Mallez S."/>
            <person name="Becker A."/>
            <person name="Gohl D.M."/>
            <person name="Silverstein K.A.T."/>
            <person name="Koren S."/>
            <person name="Bechman K.B."/>
            <person name="Herman A."/>
            <person name="Abrahante J.E."/>
            <person name="Garbe J."/>
        </authorList>
    </citation>
    <scope>NUCLEOTIDE SEQUENCE</scope>
    <source>
        <strain evidence="1">Duluth1</strain>
        <tissue evidence="1">Whole animal</tissue>
    </source>
</reference>
<organism evidence="1 2">
    <name type="scientific">Dreissena polymorpha</name>
    <name type="common">Zebra mussel</name>
    <name type="synonym">Mytilus polymorpha</name>
    <dbReference type="NCBI Taxonomy" id="45954"/>
    <lineage>
        <taxon>Eukaryota</taxon>
        <taxon>Metazoa</taxon>
        <taxon>Spiralia</taxon>
        <taxon>Lophotrochozoa</taxon>
        <taxon>Mollusca</taxon>
        <taxon>Bivalvia</taxon>
        <taxon>Autobranchia</taxon>
        <taxon>Heteroconchia</taxon>
        <taxon>Euheterodonta</taxon>
        <taxon>Imparidentia</taxon>
        <taxon>Neoheterodontei</taxon>
        <taxon>Myida</taxon>
        <taxon>Dreissenoidea</taxon>
        <taxon>Dreissenidae</taxon>
        <taxon>Dreissena</taxon>
    </lineage>
</organism>
<dbReference type="Proteomes" id="UP000828390">
    <property type="component" value="Unassembled WGS sequence"/>
</dbReference>
<dbReference type="EMBL" id="JAIWYP010000001">
    <property type="protein sequence ID" value="KAH3895522.1"/>
    <property type="molecule type" value="Genomic_DNA"/>
</dbReference>
<protein>
    <submittedName>
        <fullName evidence="1">Uncharacterized protein</fullName>
    </submittedName>
</protein>
<evidence type="ECO:0000313" key="1">
    <source>
        <dbReference type="EMBL" id="KAH3895522.1"/>
    </source>
</evidence>
<comment type="caution">
    <text evidence="1">The sequence shown here is derived from an EMBL/GenBank/DDBJ whole genome shotgun (WGS) entry which is preliminary data.</text>
</comment>
<keyword evidence="2" id="KW-1185">Reference proteome</keyword>
<name>A0A9D4NFG1_DREPO</name>
<dbReference type="AlphaFoldDB" id="A0A9D4NFG1"/>
<reference evidence="1" key="1">
    <citation type="journal article" date="2019" name="bioRxiv">
        <title>The Genome of the Zebra Mussel, Dreissena polymorpha: A Resource for Invasive Species Research.</title>
        <authorList>
            <person name="McCartney M.A."/>
            <person name="Auch B."/>
            <person name="Kono T."/>
            <person name="Mallez S."/>
            <person name="Zhang Y."/>
            <person name="Obille A."/>
            <person name="Becker A."/>
            <person name="Abrahante J.E."/>
            <person name="Garbe J."/>
            <person name="Badalamenti J.P."/>
            <person name="Herman A."/>
            <person name="Mangelson H."/>
            <person name="Liachko I."/>
            <person name="Sullivan S."/>
            <person name="Sone E.D."/>
            <person name="Koren S."/>
            <person name="Silverstein K.A.T."/>
            <person name="Beckman K.B."/>
            <person name="Gohl D.M."/>
        </authorList>
    </citation>
    <scope>NUCLEOTIDE SEQUENCE</scope>
    <source>
        <strain evidence="1">Duluth1</strain>
        <tissue evidence="1">Whole animal</tissue>
    </source>
</reference>
<gene>
    <name evidence="1" type="ORF">DPMN_019687</name>
</gene>
<accession>A0A9D4NFG1</accession>
<proteinExistence type="predicted"/>